<dbReference type="InterPro" id="IPR036505">
    <property type="entry name" value="Amidase/PGRP_sf"/>
</dbReference>
<dbReference type="GO" id="GO:0008745">
    <property type="term" value="F:N-acetylmuramoyl-L-alanine amidase activity"/>
    <property type="evidence" value="ECO:0007669"/>
    <property type="project" value="InterPro"/>
</dbReference>
<evidence type="ECO:0000313" key="3">
    <source>
        <dbReference type="Proteomes" id="UP000886865"/>
    </source>
</evidence>
<reference evidence="2" key="2">
    <citation type="journal article" date="2021" name="PeerJ">
        <title>Extensive microbial diversity within the chicken gut microbiome revealed by metagenomics and culture.</title>
        <authorList>
            <person name="Gilroy R."/>
            <person name="Ravi A."/>
            <person name="Getino M."/>
            <person name="Pursley I."/>
            <person name="Horton D.L."/>
            <person name="Alikhan N.F."/>
            <person name="Baker D."/>
            <person name="Gharbi K."/>
            <person name="Hall N."/>
            <person name="Watson M."/>
            <person name="Adriaenssens E.M."/>
            <person name="Foster-Nyarko E."/>
            <person name="Jarju S."/>
            <person name="Secka A."/>
            <person name="Antonio M."/>
            <person name="Oren A."/>
            <person name="Chaudhuri R.R."/>
            <person name="La Ragione R."/>
            <person name="Hildebrand F."/>
            <person name="Pallen M.J."/>
        </authorList>
    </citation>
    <scope>NUCLEOTIDE SEQUENCE</scope>
    <source>
        <strain evidence="2">CHK152-2871</strain>
    </source>
</reference>
<name>A0A9D1FJ31_9BACT</name>
<dbReference type="Gene3D" id="3.40.80.10">
    <property type="entry name" value="Peptidoglycan recognition protein-like"/>
    <property type="match status" value="1"/>
</dbReference>
<dbReference type="Pfam" id="PF01510">
    <property type="entry name" value="Amidase_2"/>
    <property type="match status" value="1"/>
</dbReference>
<feature type="domain" description="N-acetylmuramoyl-L-alanine amidase" evidence="1">
    <location>
        <begin position="2"/>
        <end position="118"/>
    </location>
</feature>
<dbReference type="EMBL" id="DVJQ01000048">
    <property type="protein sequence ID" value="HIS74444.1"/>
    <property type="molecule type" value="Genomic_DNA"/>
</dbReference>
<accession>A0A9D1FJ31</accession>
<dbReference type="SUPFAM" id="SSF55846">
    <property type="entry name" value="N-acetylmuramoyl-L-alanine amidase-like"/>
    <property type="match status" value="1"/>
</dbReference>
<sequence length="161" mass="18312">MKRIILHWSAGTYTPSSTDFEHYHFLVNKNGDILKGKYEPEDNLNCNDGKYAAHCGGFNTGSIGLALCAMYGYKNPQNVGNYPYLRVQGEACWSYCATLLKKYKLLPSKDTVLTHYEVGKMLPNSTSAGKTDITYIPWEPSITADKAGDYIRNKVRWYYER</sequence>
<evidence type="ECO:0000259" key="1">
    <source>
        <dbReference type="Pfam" id="PF01510"/>
    </source>
</evidence>
<dbReference type="Proteomes" id="UP000886865">
    <property type="component" value="Unassembled WGS sequence"/>
</dbReference>
<dbReference type="GO" id="GO:0009253">
    <property type="term" value="P:peptidoglycan catabolic process"/>
    <property type="evidence" value="ECO:0007669"/>
    <property type="project" value="InterPro"/>
</dbReference>
<organism evidence="2 3">
    <name type="scientific">Candidatus Galligastranaerophilus intestinavium</name>
    <dbReference type="NCBI Taxonomy" id="2840836"/>
    <lineage>
        <taxon>Bacteria</taxon>
        <taxon>Candidatus Galligastranaerophilus</taxon>
    </lineage>
</organism>
<proteinExistence type="predicted"/>
<reference evidence="2" key="1">
    <citation type="submission" date="2020-10" db="EMBL/GenBank/DDBJ databases">
        <authorList>
            <person name="Gilroy R."/>
        </authorList>
    </citation>
    <scope>NUCLEOTIDE SEQUENCE</scope>
    <source>
        <strain evidence="2">CHK152-2871</strain>
    </source>
</reference>
<evidence type="ECO:0000313" key="2">
    <source>
        <dbReference type="EMBL" id="HIS74444.1"/>
    </source>
</evidence>
<dbReference type="AlphaFoldDB" id="A0A9D1FJ31"/>
<comment type="caution">
    <text evidence="2">The sequence shown here is derived from an EMBL/GenBank/DDBJ whole genome shotgun (WGS) entry which is preliminary data.</text>
</comment>
<dbReference type="InterPro" id="IPR002502">
    <property type="entry name" value="Amidase_domain"/>
</dbReference>
<protein>
    <submittedName>
        <fullName evidence="2">N-acetylmuramoyl-L-alanine amidase</fullName>
    </submittedName>
</protein>
<gene>
    <name evidence="2" type="ORF">IAA86_05455</name>
</gene>